<organism evidence="2">
    <name type="scientific">marine metagenome</name>
    <dbReference type="NCBI Taxonomy" id="408172"/>
    <lineage>
        <taxon>unclassified sequences</taxon>
        <taxon>metagenomes</taxon>
        <taxon>ecological metagenomes</taxon>
    </lineage>
</organism>
<name>A0A382BB76_9ZZZZ</name>
<evidence type="ECO:0000256" key="1">
    <source>
        <dbReference type="SAM" id="MobiDB-lite"/>
    </source>
</evidence>
<feature type="compositionally biased region" description="Basic and acidic residues" evidence="1">
    <location>
        <begin position="24"/>
        <end position="40"/>
    </location>
</feature>
<proteinExistence type="predicted"/>
<evidence type="ECO:0000313" key="2">
    <source>
        <dbReference type="EMBL" id="SVB11046.1"/>
    </source>
</evidence>
<reference evidence="2" key="1">
    <citation type="submission" date="2018-05" db="EMBL/GenBank/DDBJ databases">
        <authorList>
            <person name="Lanie J.A."/>
            <person name="Ng W.-L."/>
            <person name="Kazmierczak K.M."/>
            <person name="Andrzejewski T.M."/>
            <person name="Davidsen T.M."/>
            <person name="Wayne K.J."/>
            <person name="Tettelin H."/>
            <person name="Glass J.I."/>
            <person name="Rusch D."/>
            <person name="Podicherti R."/>
            <person name="Tsui H.-C.T."/>
            <person name="Winkler M.E."/>
        </authorList>
    </citation>
    <scope>NUCLEOTIDE SEQUENCE</scope>
</reference>
<gene>
    <name evidence="2" type="ORF">METZ01_LOCUS163900</name>
</gene>
<dbReference type="EMBL" id="UINC01029020">
    <property type="protein sequence ID" value="SVB11046.1"/>
    <property type="molecule type" value="Genomic_DNA"/>
</dbReference>
<feature type="region of interest" description="Disordered" evidence="1">
    <location>
        <begin position="23"/>
        <end position="47"/>
    </location>
</feature>
<protein>
    <submittedName>
        <fullName evidence="2">Uncharacterized protein</fullName>
    </submittedName>
</protein>
<dbReference type="AlphaFoldDB" id="A0A382BB76"/>
<sequence>MIKLMSWMILASLVALGQAGCSGGHDHDHSHAGPHQHEPPHGGAGVTLGDEEAHIEFLVDAEAGTVTAWFFTPHMERYLRIKAESFEVLAKRADGEAKLTFTGVANAGTGETVGDTSQFVARADWLAGVEAFDALLPEVNIQGRVYRSVAFNYPKGN</sequence>
<accession>A0A382BB76</accession>